<dbReference type="Proteomes" id="UP000811609">
    <property type="component" value="Chromosome 10"/>
</dbReference>
<sequence length="186" mass="21576">MMVVLPEIMTWSKGFCRFPLDRSVSCPWLIHGPNVFKTDPLLIKRSCTWICISLSLNLNSKHLTLSQASYNNTQRYENCEKMKPKRKIFDTGKYSQKQCTFINDICTWAQGVLTILGPFLYILVLQTKIQQKISSQPEASQKTAGLYWLPLATKCTVEGKRIHYYVNNPYVFVLLMDHHEQHRSIS</sequence>
<comment type="caution">
    <text evidence="1">The sequence shown here is derived from an EMBL/GenBank/DDBJ whole genome shotgun (WGS) entry which is preliminary data.</text>
</comment>
<reference evidence="1" key="1">
    <citation type="submission" date="2020-12" db="EMBL/GenBank/DDBJ databases">
        <title>WGS assembly of Carya illinoinensis cv. Pawnee.</title>
        <authorList>
            <person name="Platts A."/>
            <person name="Shu S."/>
            <person name="Wright S."/>
            <person name="Barry K."/>
            <person name="Edger P."/>
            <person name="Pires J.C."/>
            <person name="Schmutz J."/>
        </authorList>
    </citation>
    <scope>NUCLEOTIDE SEQUENCE</scope>
    <source>
        <tissue evidence="1">Leaf</tissue>
    </source>
</reference>
<protein>
    <submittedName>
        <fullName evidence="1">Uncharacterized protein</fullName>
    </submittedName>
</protein>
<evidence type="ECO:0000313" key="2">
    <source>
        <dbReference type="Proteomes" id="UP000811609"/>
    </source>
</evidence>
<gene>
    <name evidence="1" type="ORF">CIPAW_10G132900</name>
</gene>
<organism evidence="1 2">
    <name type="scientific">Carya illinoinensis</name>
    <name type="common">Pecan</name>
    <dbReference type="NCBI Taxonomy" id="32201"/>
    <lineage>
        <taxon>Eukaryota</taxon>
        <taxon>Viridiplantae</taxon>
        <taxon>Streptophyta</taxon>
        <taxon>Embryophyta</taxon>
        <taxon>Tracheophyta</taxon>
        <taxon>Spermatophyta</taxon>
        <taxon>Magnoliopsida</taxon>
        <taxon>eudicotyledons</taxon>
        <taxon>Gunneridae</taxon>
        <taxon>Pentapetalae</taxon>
        <taxon>rosids</taxon>
        <taxon>fabids</taxon>
        <taxon>Fagales</taxon>
        <taxon>Juglandaceae</taxon>
        <taxon>Carya</taxon>
    </lineage>
</organism>
<dbReference type="EMBL" id="CM031818">
    <property type="protein sequence ID" value="KAG6639884.1"/>
    <property type="molecule type" value="Genomic_DNA"/>
</dbReference>
<evidence type="ECO:0000313" key="1">
    <source>
        <dbReference type="EMBL" id="KAG6639884.1"/>
    </source>
</evidence>
<dbReference type="AlphaFoldDB" id="A0A8T1PDV5"/>
<keyword evidence="2" id="KW-1185">Reference proteome</keyword>
<accession>A0A8T1PDV5</accession>
<name>A0A8T1PDV5_CARIL</name>
<proteinExistence type="predicted"/>